<evidence type="ECO:0000256" key="2">
    <source>
        <dbReference type="ARBA" id="ARBA00002049"/>
    </source>
</evidence>
<dbReference type="SUPFAM" id="SSF53271">
    <property type="entry name" value="PRTase-like"/>
    <property type="match status" value="1"/>
</dbReference>
<dbReference type="GO" id="GO:0032263">
    <property type="term" value="P:GMP salvage"/>
    <property type="evidence" value="ECO:0007669"/>
    <property type="project" value="TreeGrafter"/>
</dbReference>
<gene>
    <name evidence="18" type="primary">hpt</name>
    <name evidence="18" type="ORF">GM661_16065</name>
</gene>
<evidence type="ECO:0000256" key="5">
    <source>
        <dbReference type="ARBA" id="ARBA00004676"/>
    </source>
</evidence>
<evidence type="ECO:0000256" key="13">
    <source>
        <dbReference type="ARBA" id="ARBA00022842"/>
    </source>
</evidence>
<dbReference type="RefSeq" id="WP_230867719.1">
    <property type="nucleotide sequence ID" value="NZ_CP046640.1"/>
</dbReference>
<evidence type="ECO:0000256" key="11">
    <source>
        <dbReference type="ARBA" id="ARBA00022726"/>
    </source>
</evidence>
<reference evidence="18" key="1">
    <citation type="submission" date="2019-12" db="EMBL/GenBank/DDBJ databases">
        <authorList>
            <person name="zhang j."/>
            <person name="sun C.M."/>
        </authorList>
    </citation>
    <scope>NUCLEOTIDE SEQUENCE</scope>
    <source>
        <strain evidence="18">NS-1</strain>
    </source>
</reference>
<dbReference type="UniPathway" id="UPA00591">
    <property type="reaction ID" value="UER00648"/>
</dbReference>
<evidence type="ECO:0000256" key="16">
    <source>
        <dbReference type="RuleBase" id="RU364099"/>
    </source>
</evidence>
<dbReference type="GO" id="GO:0032264">
    <property type="term" value="P:IMP salvage"/>
    <property type="evidence" value="ECO:0007669"/>
    <property type="project" value="UniProtKB-UniPathway"/>
</dbReference>
<evidence type="ECO:0000256" key="6">
    <source>
        <dbReference type="ARBA" id="ARBA00008391"/>
    </source>
</evidence>
<keyword evidence="9 16" id="KW-0808">Transferase</keyword>
<evidence type="ECO:0000256" key="3">
    <source>
        <dbReference type="ARBA" id="ARBA00004496"/>
    </source>
</evidence>
<keyword evidence="13 16" id="KW-0460">Magnesium</keyword>
<dbReference type="PANTHER" id="PTHR43340:SF1">
    <property type="entry name" value="HYPOXANTHINE PHOSPHORIBOSYLTRANSFERASE"/>
    <property type="match status" value="1"/>
</dbReference>
<dbReference type="PANTHER" id="PTHR43340">
    <property type="entry name" value="HYPOXANTHINE-GUANINE PHOSPHORIBOSYLTRANSFERASE"/>
    <property type="match status" value="1"/>
</dbReference>
<dbReference type="GO" id="GO:0004422">
    <property type="term" value="F:hypoxanthine phosphoribosyltransferase activity"/>
    <property type="evidence" value="ECO:0007669"/>
    <property type="project" value="InterPro"/>
</dbReference>
<comment type="pathway">
    <text evidence="4 16">Purine metabolism; IMP biosynthesis via salvage pathway; IMP from hypoxanthine: step 1/1.</text>
</comment>
<keyword evidence="8 16" id="KW-0328">Glycosyltransferase</keyword>
<keyword evidence="10 16" id="KW-0479">Metal-binding</keyword>
<dbReference type="NCBIfam" id="TIGR01203">
    <property type="entry name" value="HGPRTase"/>
    <property type="match status" value="1"/>
</dbReference>
<accession>A0A8A7KND6</accession>
<dbReference type="InterPro" id="IPR005904">
    <property type="entry name" value="Hxn_phspho_trans"/>
</dbReference>
<dbReference type="CDD" id="cd06223">
    <property type="entry name" value="PRTases_typeI"/>
    <property type="match status" value="1"/>
</dbReference>
<dbReference type="GO" id="GO:0005829">
    <property type="term" value="C:cytosol"/>
    <property type="evidence" value="ECO:0007669"/>
    <property type="project" value="TreeGrafter"/>
</dbReference>
<sequence>MRSDSIFKDDIAKIIIPERVLQNRIEELGGEITSSYQHGEEVVMVCILRGAVMFMADLSQQINLPVIFDFMDVSSYGVATESSGVVRIIKDLEENIENRHVLIVEDIMDTGKTLKYVVDMLQTRNPASIKIATLLDKPERRVVKQINADFNGFEIPDEFVVGYGLDFAERYRNLPFIGVLKKELYS</sequence>
<dbReference type="KEGG" id="ifn:GM661_16065"/>
<comment type="cofactor">
    <cofactor evidence="1 16">
        <name>Mg(2+)</name>
        <dbReference type="ChEBI" id="CHEBI:18420"/>
    </cofactor>
</comment>
<comment type="function">
    <text evidence="2">Purine salvage pathway enzyme that catalyzes the transfer of the ribosyl-5-phosphate group from 5-phospho-alpha-D-ribose 1-diphosphate (PRPP) to the N9 position of the 6-oxopurines hypoxanthine and guanine to form the corresponding ribonucleotides IMP (inosine 5'-monophosphate) and GMP (guanosine 5'-monophosphate), with the release of PPi.</text>
</comment>
<evidence type="ECO:0000256" key="4">
    <source>
        <dbReference type="ARBA" id="ARBA00004669"/>
    </source>
</evidence>
<dbReference type="Pfam" id="PF00156">
    <property type="entry name" value="Pribosyltran"/>
    <property type="match status" value="1"/>
</dbReference>
<evidence type="ECO:0000256" key="8">
    <source>
        <dbReference type="ARBA" id="ARBA00022676"/>
    </source>
</evidence>
<name>A0A8A7KND6_9FIRM</name>
<evidence type="ECO:0000256" key="7">
    <source>
        <dbReference type="ARBA" id="ARBA00022490"/>
    </source>
</evidence>
<evidence type="ECO:0000256" key="10">
    <source>
        <dbReference type="ARBA" id="ARBA00022723"/>
    </source>
</evidence>
<evidence type="ECO:0000256" key="14">
    <source>
        <dbReference type="ARBA" id="ARBA00048811"/>
    </source>
</evidence>
<dbReference type="Gene3D" id="3.40.50.2020">
    <property type="match status" value="1"/>
</dbReference>
<keyword evidence="11 16" id="KW-0660">Purine salvage</keyword>
<evidence type="ECO:0000313" key="18">
    <source>
        <dbReference type="EMBL" id="QTL99362.1"/>
    </source>
</evidence>
<comment type="catalytic activity">
    <reaction evidence="14">
        <text>GMP + diphosphate = guanine + 5-phospho-alpha-D-ribose 1-diphosphate</text>
        <dbReference type="Rhea" id="RHEA:25424"/>
        <dbReference type="ChEBI" id="CHEBI:16235"/>
        <dbReference type="ChEBI" id="CHEBI:33019"/>
        <dbReference type="ChEBI" id="CHEBI:58017"/>
        <dbReference type="ChEBI" id="CHEBI:58115"/>
        <dbReference type="EC" id="2.4.2.8"/>
    </reaction>
    <physiologicalReaction direction="right-to-left" evidence="14">
        <dbReference type="Rhea" id="RHEA:25426"/>
    </physiologicalReaction>
</comment>
<dbReference type="EMBL" id="CP046640">
    <property type="protein sequence ID" value="QTL99362.1"/>
    <property type="molecule type" value="Genomic_DNA"/>
</dbReference>
<protein>
    <recommendedName>
        <fullName evidence="16">Hypoxanthine phosphoribosyltransferase</fullName>
        <ecNumber evidence="16">2.4.2.8</ecNumber>
    </recommendedName>
</protein>
<proteinExistence type="inferred from homology"/>
<evidence type="ECO:0000256" key="9">
    <source>
        <dbReference type="ARBA" id="ARBA00022679"/>
    </source>
</evidence>
<dbReference type="AlphaFoldDB" id="A0A8A7KND6"/>
<dbReference type="GO" id="GO:0046100">
    <property type="term" value="P:hypoxanthine metabolic process"/>
    <property type="evidence" value="ECO:0007669"/>
    <property type="project" value="TreeGrafter"/>
</dbReference>
<dbReference type="GO" id="GO:0006166">
    <property type="term" value="P:purine ribonucleoside salvage"/>
    <property type="evidence" value="ECO:0007669"/>
    <property type="project" value="UniProtKB-KW"/>
</dbReference>
<dbReference type="InterPro" id="IPR050408">
    <property type="entry name" value="HGPRT"/>
</dbReference>
<evidence type="ECO:0000259" key="17">
    <source>
        <dbReference type="Pfam" id="PF00156"/>
    </source>
</evidence>
<dbReference type="GO" id="GO:0052657">
    <property type="term" value="F:guanine phosphoribosyltransferase activity"/>
    <property type="evidence" value="ECO:0007669"/>
    <property type="project" value="UniProtKB-ARBA"/>
</dbReference>
<dbReference type="GO" id="GO:0000166">
    <property type="term" value="F:nucleotide binding"/>
    <property type="evidence" value="ECO:0007669"/>
    <property type="project" value="UniProtKB-KW"/>
</dbReference>
<dbReference type="InterPro" id="IPR029057">
    <property type="entry name" value="PRTase-like"/>
</dbReference>
<keyword evidence="12 16" id="KW-0547">Nucleotide-binding</keyword>
<comment type="catalytic activity">
    <reaction evidence="15">
        <text>IMP + diphosphate = hypoxanthine + 5-phospho-alpha-D-ribose 1-diphosphate</text>
        <dbReference type="Rhea" id="RHEA:17973"/>
        <dbReference type="ChEBI" id="CHEBI:17368"/>
        <dbReference type="ChEBI" id="CHEBI:33019"/>
        <dbReference type="ChEBI" id="CHEBI:58017"/>
        <dbReference type="ChEBI" id="CHEBI:58053"/>
        <dbReference type="EC" id="2.4.2.8"/>
    </reaction>
    <physiologicalReaction direction="right-to-left" evidence="15">
        <dbReference type="Rhea" id="RHEA:17975"/>
    </physiologicalReaction>
</comment>
<comment type="subcellular location">
    <subcellularLocation>
        <location evidence="3 16">Cytoplasm</location>
    </subcellularLocation>
</comment>
<comment type="pathway">
    <text evidence="5">Purine metabolism; GMP biosynthesis via salvage pathway; GMP from guanine: step 1/1.</text>
</comment>
<dbReference type="Proteomes" id="UP000665020">
    <property type="component" value="Chromosome"/>
</dbReference>
<evidence type="ECO:0000256" key="12">
    <source>
        <dbReference type="ARBA" id="ARBA00022741"/>
    </source>
</evidence>
<dbReference type="InterPro" id="IPR000836">
    <property type="entry name" value="PRTase_dom"/>
</dbReference>
<keyword evidence="19" id="KW-1185">Reference proteome</keyword>
<keyword evidence="7 16" id="KW-0963">Cytoplasm</keyword>
<evidence type="ECO:0000256" key="1">
    <source>
        <dbReference type="ARBA" id="ARBA00001946"/>
    </source>
</evidence>
<comment type="similarity">
    <text evidence="6 16">Belongs to the purine/pyrimidine phosphoribosyltransferase family.</text>
</comment>
<evidence type="ECO:0000313" key="19">
    <source>
        <dbReference type="Proteomes" id="UP000665020"/>
    </source>
</evidence>
<dbReference type="GO" id="GO:0000287">
    <property type="term" value="F:magnesium ion binding"/>
    <property type="evidence" value="ECO:0007669"/>
    <property type="project" value="TreeGrafter"/>
</dbReference>
<dbReference type="EC" id="2.4.2.8" evidence="16"/>
<feature type="domain" description="Phosphoribosyltransferase" evidence="17">
    <location>
        <begin position="25"/>
        <end position="167"/>
    </location>
</feature>
<organism evidence="18 19">
    <name type="scientific">Iocasia fonsfrigidae</name>
    <dbReference type="NCBI Taxonomy" id="2682810"/>
    <lineage>
        <taxon>Bacteria</taxon>
        <taxon>Bacillati</taxon>
        <taxon>Bacillota</taxon>
        <taxon>Clostridia</taxon>
        <taxon>Halanaerobiales</taxon>
        <taxon>Halanaerobiaceae</taxon>
        <taxon>Iocasia</taxon>
    </lineage>
</organism>
<dbReference type="GO" id="GO:0006178">
    <property type="term" value="P:guanine salvage"/>
    <property type="evidence" value="ECO:0007669"/>
    <property type="project" value="TreeGrafter"/>
</dbReference>
<dbReference type="FunFam" id="3.40.50.2020:FF:000006">
    <property type="entry name" value="Hypoxanthine phosphoribosyltransferase"/>
    <property type="match status" value="1"/>
</dbReference>
<evidence type="ECO:0000256" key="15">
    <source>
        <dbReference type="ARBA" id="ARBA00049402"/>
    </source>
</evidence>